<dbReference type="AlphaFoldDB" id="A0A921B5N7"/>
<evidence type="ECO:0000313" key="11">
    <source>
        <dbReference type="EMBL" id="HJE19450.1"/>
    </source>
</evidence>
<dbReference type="HAMAP" id="MF_01043">
    <property type="entry name" value="PlsY"/>
    <property type="match status" value="1"/>
</dbReference>
<evidence type="ECO:0000256" key="7">
    <source>
        <dbReference type="ARBA" id="ARBA00023136"/>
    </source>
</evidence>
<dbReference type="SMART" id="SM01207">
    <property type="entry name" value="G3P_acyltransf"/>
    <property type="match status" value="1"/>
</dbReference>
<keyword evidence="4 10" id="KW-0812">Transmembrane</keyword>
<protein>
    <recommendedName>
        <fullName evidence="10">Glycerol-3-phosphate acyltransferase</fullName>
    </recommendedName>
    <alternativeName>
        <fullName evidence="10">Acyl-PO4 G3P acyltransferase</fullName>
    </alternativeName>
    <alternativeName>
        <fullName evidence="10">Acyl-phosphate--glycerol-3-phosphate acyltransferase</fullName>
    </alternativeName>
    <alternativeName>
        <fullName evidence="10">G3P acyltransferase</fullName>
        <shortName evidence="10">GPAT</shortName>
        <ecNumber evidence="10">2.3.1.275</ecNumber>
    </alternativeName>
    <alternativeName>
        <fullName evidence="10">Lysophosphatidic acid synthase</fullName>
        <shortName evidence="10">LPA synthase</shortName>
    </alternativeName>
</protein>
<evidence type="ECO:0000256" key="3">
    <source>
        <dbReference type="ARBA" id="ARBA00022679"/>
    </source>
</evidence>
<comment type="catalytic activity">
    <reaction evidence="10">
        <text>an acyl phosphate + sn-glycerol 3-phosphate = a 1-acyl-sn-glycero-3-phosphate + phosphate</text>
        <dbReference type="Rhea" id="RHEA:34075"/>
        <dbReference type="ChEBI" id="CHEBI:43474"/>
        <dbReference type="ChEBI" id="CHEBI:57597"/>
        <dbReference type="ChEBI" id="CHEBI:57970"/>
        <dbReference type="ChEBI" id="CHEBI:59918"/>
        <dbReference type="EC" id="2.3.1.275"/>
    </reaction>
</comment>
<sequence>MLVPDNKGGKSLVEIVLLLIASYLIGSIPFALLVGKIFFNKDLRKHGSGNLGASNAFRILGKKAGIVILTLDIVKGAIPVILGSWLAPEYFHIFIFGLAAAVGHVFSIFIKFQGGKAVATSGGAVLGFNPLLFLILLSTFLITLKLTKYVSVASSVAAVMFVISSLFLQDWFMIILSIIVAILVITKHISNFKRIKAGTESKIKFM</sequence>
<keyword evidence="3 10" id="KW-0808">Transferase</keyword>
<proteinExistence type="inferred from homology"/>
<comment type="subcellular location">
    <subcellularLocation>
        <location evidence="10">Cell membrane</location>
        <topology evidence="10">Multi-pass membrane protein</topology>
    </subcellularLocation>
</comment>
<evidence type="ECO:0000256" key="1">
    <source>
        <dbReference type="ARBA" id="ARBA00022475"/>
    </source>
</evidence>
<feature type="transmembrane region" description="Helical" evidence="10">
    <location>
        <begin position="64"/>
        <end position="87"/>
    </location>
</feature>
<dbReference type="InterPro" id="IPR003811">
    <property type="entry name" value="G3P_acylTferase_PlsY"/>
</dbReference>
<comment type="function">
    <text evidence="10">Catalyzes the transfer of an acyl group from acyl-phosphate (acyl-PO(4)) to glycerol-3-phosphate (G3P) to form lysophosphatidic acid (LPA). This enzyme utilizes acyl-phosphate as fatty acyl donor, but not acyl-CoA or acyl-ACP.</text>
</comment>
<comment type="caution">
    <text evidence="11">The sequence shown here is derived from an EMBL/GenBank/DDBJ whole genome shotgun (WGS) entry which is preliminary data.</text>
</comment>
<keyword evidence="2 10" id="KW-0444">Lipid biosynthesis</keyword>
<evidence type="ECO:0000256" key="5">
    <source>
        <dbReference type="ARBA" id="ARBA00022989"/>
    </source>
</evidence>
<dbReference type="GO" id="GO:0043772">
    <property type="term" value="F:acyl-phosphate glycerol-3-phosphate acyltransferase activity"/>
    <property type="evidence" value="ECO:0007669"/>
    <property type="project" value="UniProtKB-UniRule"/>
</dbReference>
<comment type="pathway">
    <text evidence="10">Lipid metabolism; phospholipid metabolism.</text>
</comment>
<evidence type="ECO:0000256" key="6">
    <source>
        <dbReference type="ARBA" id="ARBA00023098"/>
    </source>
</evidence>
<comment type="similarity">
    <text evidence="10">Belongs to the PlsY family.</text>
</comment>
<evidence type="ECO:0000256" key="9">
    <source>
        <dbReference type="ARBA" id="ARBA00023264"/>
    </source>
</evidence>
<reference evidence="11" key="2">
    <citation type="submission" date="2021-09" db="EMBL/GenBank/DDBJ databases">
        <authorList>
            <person name="Gilroy R."/>
        </authorList>
    </citation>
    <scope>NUCLEOTIDE SEQUENCE</scope>
    <source>
        <strain evidence="11">6019</strain>
    </source>
</reference>
<evidence type="ECO:0000256" key="2">
    <source>
        <dbReference type="ARBA" id="ARBA00022516"/>
    </source>
</evidence>
<keyword evidence="9 10" id="KW-1208">Phospholipid metabolism</keyword>
<dbReference type="PANTHER" id="PTHR30309">
    <property type="entry name" value="INNER MEMBRANE PROTEIN YGIH"/>
    <property type="match status" value="1"/>
</dbReference>
<accession>A0A921B5N7</accession>
<feature type="transmembrane region" description="Helical" evidence="10">
    <location>
        <begin position="12"/>
        <end position="35"/>
    </location>
</feature>
<dbReference type="EMBL" id="DYYI01000037">
    <property type="protein sequence ID" value="HJE19450.1"/>
    <property type="molecule type" value="Genomic_DNA"/>
</dbReference>
<keyword evidence="6 10" id="KW-0443">Lipid metabolism</keyword>
<evidence type="ECO:0000256" key="4">
    <source>
        <dbReference type="ARBA" id="ARBA00022692"/>
    </source>
</evidence>
<evidence type="ECO:0000256" key="10">
    <source>
        <dbReference type="HAMAP-Rule" id="MF_01043"/>
    </source>
</evidence>
<dbReference type="Pfam" id="PF02660">
    <property type="entry name" value="G3P_acyltransf"/>
    <property type="match status" value="1"/>
</dbReference>
<gene>
    <name evidence="10 11" type="primary">plsY</name>
    <name evidence="11" type="ORF">K8V35_03745</name>
</gene>
<organism evidence="11 12">
    <name type="scientific">Aliicoccus persicus</name>
    <dbReference type="NCBI Taxonomy" id="930138"/>
    <lineage>
        <taxon>Bacteria</taxon>
        <taxon>Bacillati</taxon>
        <taxon>Bacillota</taxon>
        <taxon>Bacilli</taxon>
        <taxon>Bacillales</taxon>
        <taxon>Staphylococcaceae</taxon>
        <taxon>Aliicoccus</taxon>
    </lineage>
</organism>
<feature type="transmembrane region" description="Helical" evidence="10">
    <location>
        <begin position="124"/>
        <end position="144"/>
    </location>
</feature>
<comment type="subunit">
    <text evidence="10">Probably interacts with PlsX.</text>
</comment>
<keyword evidence="11" id="KW-0012">Acyltransferase</keyword>
<name>A0A921B5N7_9STAP</name>
<dbReference type="Proteomes" id="UP000763505">
    <property type="component" value="Unassembled WGS sequence"/>
</dbReference>
<feature type="transmembrane region" description="Helical" evidence="10">
    <location>
        <begin position="93"/>
        <end position="112"/>
    </location>
</feature>
<feature type="transmembrane region" description="Helical" evidence="10">
    <location>
        <begin position="156"/>
        <end position="186"/>
    </location>
</feature>
<evidence type="ECO:0000256" key="8">
    <source>
        <dbReference type="ARBA" id="ARBA00023209"/>
    </source>
</evidence>
<dbReference type="NCBIfam" id="TIGR00023">
    <property type="entry name" value="glycerol-3-phosphate 1-O-acyltransferase PlsY"/>
    <property type="match status" value="1"/>
</dbReference>
<keyword evidence="5 10" id="KW-1133">Transmembrane helix</keyword>
<dbReference type="PANTHER" id="PTHR30309:SF0">
    <property type="entry name" value="GLYCEROL-3-PHOSPHATE ACYLTRANSFERASE-RELATED"/>
    <property type="match status" value="1"/>
</dbReference>
<keyword evidence="8 10" id="KW-0594">Phospholipid biosynthesis</keyword>
<dbReference type="GO" id="GO:0005886">
    <property type="term" value="C:plasma membrane"/>
    <property type="evidence" value="ECO:0007669"/>
    <property type="project" value="UniProtKB-SubCell"/>
</dbReference>
<reference evidence="11" key="1">
    <citation type="journal article" date="2021" name="PeerJ">
        <title>Extensive microbial diversity within the chicken gut microbiome revealed by metagenomics and culture.</title>
        <authorList>
            <person name="Gilroy R."/>
            <person name="Ravi A."/>
            <person name="Getino M."/>
            <person name="Pursley I."/>
            <person name="Horton D.L."/>
            <person name="Alikhan N.F."/>
            <person name="Baker D."/>
            <person name="Gharbi K."/>
            <person name="Hall N."/>
            <person name="Watson M."/>
            <person name="Adriaenssens E.M."/>
            <person name="Foster-Nyarko E."/>
            <person name="Jarju S."/>
            <person name="Secka A."/>
            <person name="Antonio M."/>
            <person name="Oren A."/>
            <person name="Chaudhuri R.R."/>
            <person name="La Ragione R."/>
            <person name="Hildebrand F."/>
            <person name="Pallen M.J."/>
        </authorList>
    </citation>
    <scope>NUCLEOTIDE SEQUENCE</scope>
    <source>
        <strain evidence="11">6019</strain>
    </source>
</reference>
<keyword evidence="7 10" id="KW-0472">Membrane</keyword>
<dbReference type="GO" id="GO:0008654">
    <property type="term" value="P:phospholipid biosynthetic process"/>
    <property type="evidence" value="ECO:0007669"/>
    <property type="project" value="UniProtKB-UniRule"/>
</dbReference>
<dbReference type="EC" id="2.3.1.275" evidence="10"/>
<evidence type="ECO:0000313" key="12">
    <source>
        <dbReference type="Proteomes" id="UP000763505"/>
    </source>
</evidence>
<keyword evidence="1 10" id="KW-1003">Cell membrane</keyword>